<evidence type="ECO:0000313" key="2">
    <source>
        <dbReference type="EMBL" id="GBM07844.1"/>
    </source>
</evidence>
<name>A0A4Y2CVU6_ARAVE</name>
<organism evidence="2 3">
    <name type="scientific">Araneus ventricosus</name>
    <name type="common">Orbweaver spider</name>
    <name type="synonym">Epeira ventricosa</name>
    <dbReference type="NCBI Taxonomy" id="182803"/>
    <lineage>
        <taxon>Eukaryota</taxon>
        <taxon>Metazoa</taxon>
        <taxon>Ecdysozoa</taxon>
        <taxon>Arthropoda</taxon>
        <taxon>Chelicerata</taxon>
        <taxon>Arachnida</taxon>
        <taxon>Araneae</taxon>
        <taxon>Araneomorphae</taxon>
        <taxon>Entelegynae</taxon>
        <taxon>Araneoidea</taxon>
        <taxon>Araneidae</taxon>
        <taxon>Araneus</taxon>
    </lineage>
</organism>
<sequence>MENLIPMGVVQSSPPQKEQQHPEYEKVVVWVSPQVWFRYPSKTTPQGGHTPADSISKPFPFGVFCPEYKRLICKQSADYAGFLFLWERFPGFFVWECCGSFCGGVEL</sequence>
<reference evidence="2 3" key="1">
    <citation type="journal article" date="2019" name="Sci. Rep.">
        <title>Orb-weaving spider Araneus ventricosus genome elucidates the spidroin gene catalogue.</title>
        <authorList>
            <person name="Kono N."/>
            <person name="Nakamura H."/>
            <person name="Ohtoshi R."/>
            <person name="Moran D.A.P."/>
            <person name="Shinohara A."/>
            <person name="Yoshida Y."/>
            <person name="Fujiwara M."/>
            <person name="Mori M."/>
            <person name="Tomita M."/>
            <person name="Arakawa K."/>
        </authorList>
    </citation>
    <scope>NUCLEOTIDE SEQUENCE [LARGE SCALE GENOMIC DNA]</scope>
</reference>
<gene>
    <name evidence="2" type="ORF">AVEN_96470_1</name>
</gene>
<accession>A0A4Y2CVU6</accession>
<proteinExistence type="predicted"/>
<protein>
    <submittedName>
        <fullName evidence="2">Uncharacterized protein</fullName>
    </submittedName>
</protein>
<comment type="caution">
    <text evidence="2">The sequence shown here is derived from an EMBL/GenBank/DDBJ whole genome shotgun (WGS) entry which is preliminary data.</text>
</comment>
<keyword evidence="3" id="KW-1185">Reference proteome</keyword>
<dbReference type="EMBL" id="BGPR01000248">
    <property type="protein sequence ID" value="GBM07844.1"/>
    <property type="molecule type" value="Genomic_DNA"/>
</dbReference>
<dbReference type="AlphaFoldDB" id="A0A4Y2CVU6"/>
<feature type="region of interest" description="Disordered" evidence="1">
    <location>
        <begin position="1"/>
        <end position="22"/>
    </location>
</feature>
<evidence type="ECO:0000313" key="3">
    <source>
        <dbReference type="Proteomes" id="UP000499080"/>
    </source>
</evidence>
<dbReference type="Proteomes" id="UP000499080">
    <property type="component" value="Unassembled WGS sequence"/>
</dbReference>
<evidence type="ECO:0000256" key="1">
    <source>
        <dbReference type="SAM" id="MobiDB-lite"/>
    </source>
</evidence>